<keyword evidence="1" id="KW-1133">Transmembrane helix</keyword>
<feature type="transmembrane region" description="Helical" evidence="1">
    <location>
        <begin position="89"/>
        <end position="107"/>
    </location>
</feature>
<dbReference type="GeneID" id="93019004"/>
<dbReference type="RefSeq" id="WP_002981773.1">
    <property type="nucleotide sequence ID" value="NZ_CP068486.1"/>
</dbReference>
<dbReference type="KEGG" id="cgle:NCTC11432_03947"/>
<dbReference type="STRING" id="525257.HMPREF0204_10056"/>
<keyword evidence="1" id="KW-0472">Membrane</keyword>
<proteinExistence type="predicted"/>
<protein>
    <submittedName>
        <fullName evidence="2">Uncharacterized protein</fullName>
    </submittedName>
</protein>
<dbReference type="Proteomes" id="UP000279227">
    <property type="component" value="Chromosome"/>
</dbReference>
<gene>
    <name evidence="2" type="ORF">NCTC11432_03947</name>
</gene>
<dbReference type="OrthoDB" id="1431520at2"/>
<dbReference type="AlphaFoldDB" id="A0A3S4MS91"/>
<reference evidence="2 3" key="1">
    <citation type="submission" date="2018-12" db="EMBL/GenBank/DDBJ databases">
        <authorList>
            <consortium name="Pathogen Informatics"/>
        </authorList>
    </citation>
    <scope>NUCLEOTIDE SEQUENCE [LARGE SCALE GENOMIC DNA]</scope>
    <source>
        <strain evidence="2 3">NCTC11432</strain>
    </source>
</reference>
<sequence length="155" mass="18263">MKYFPERYDEIKSLNSVEKILSNINSNSEKSYSLTMNRTRKFLRGYTEKNFFKVISAEVPLGALCVFEGQLFQKEHETIIKLNSKFHRTFRIMLFVWGILPVFAIIVNCFQTGAIALALLLPLAMFYTIIYFVIKFYFKRSYENGIKDLNRIINE</sequence>
<feature type="transmembrane region" description="Helical" evidence="1">
    <location>
        <begin position="113"/>
        <end position="134"/>
    </location>
</feature>
<organism evidence="2 3">
    <name type="scientific">Chryseobacterium gleum</name>
    <name type="common">Flavobacterium gleum</name>
    <dbReference type="NCBI Taxonomy" id="250"/>
    <lineage>
        <taxon>Bacteria</taxon>
        <taxon>Pseudomonadati</taxon>
        <taxon>Bacteroidota</taxon>
        <taxon>Flavobacteriia</taxon>
        <taxon>Flavobacteriales</taxon>
        <taxon>Weeksellaceae</taxon>
        <taxon>Chryseobacterium group</taxon>
        <taxon>Chryseobacterium</taxon>
    </lineage>
</organism>
<evidence type="ECO:0000313" key="2">
    <source>
        <dbReference type="EMBL" id="VEE10355.1"/>
    </source>
</evidence>
<name>A0A3S4MS91_CHRGE</name>
<dbReference type="EMBL" id="LR134289">
    <property type="protein sequence ID" value="VEE10355.1"/>
    <property type="molecule type" value="Genomic_DNA"/>
</dbReference>
<keyword evidence="1" id="KW-0812">Transmembrane</keyword>
<evidence type="ECO:0000313" key="3">
    <source>
        <dbReference type="Proteomes" id="UP000279227"/>
    </source>
</evidence>
<accession>A0A3S4MS91</accession>
<evidence type="ECO:0000256" key="1">
    <source>
        <dbReference type="SAM" id="Phobius"/>
    </source>
</evidence>